<evidence type="ECO:0000313" key="2">
    <source>
        <dbReference type="Proteomes" id="UP000253940"/>
    </source>
</evidence>
<dbReference type="InterPro" id="IPR025506">
    <property type="entry name" value="Abi_alpha"/>
</dbReference>
<sequence>MNNDVSKIYEVSIFEAAPTPEPRLSRFLKNLPGRDFALNQLKYAEQRLLHEIKHRLDLMEPTEAEHTLVDHSTSGQLSARLSELLENSQIQTREQAEYNYFYTILESLVPDQARILSALSEGTGYPLIHVEAGTRFVWTHYAVECVSSVGKNCGVQCSDLTHIYVQHLRNMGLVRIEPVEHSQTMKYEILETEPVVRKVLEQLKKNGQRSRIIRHTLRISDFGERLWAACQR</sequence>
<name>A0A345P2Q6_9GAMM</name>
<dbReference type="AlphaFoldDB" id="A0A345P2Q6"/>
<dbReference type="KEGG" id="mbah:HYN46_00825"/>
<dbReference type="OrthoDB" id="7061144at2"/>
<dbReference type="RefSeq" id="WP_114897675.1">
    <property type="nucleotide sequence ID" value="NZ_CP031222.1"/>
</dbReference>
<proteinExistence type="predicted"/>
<evidence type="ECO:0000313" key="1">
    <source>
        <dbReference type="EMBL" id="AXI01565.1"/>
    </source>
</evidence>
<reference evidence="1 2" key="1">
    <citation type="submission" date="2018-07" db="EMBL/GenBank/DDBJ databases">
        <title>Genome sequencing of Moraxellaceae gen. HYN0046.</title>
        <authorList>
            <person name="Kim M."/>
            <person name="Yi H."/>
        </authorList>
    </citation>
    <scope>NUCLEOTIDE SEQUENCE [LARGE SCALE GENOMIC DNA]</scope>
    <source>
        <strain evidence="1 2">HYN0046</strain>
    </source>
</reference>
<dbReference type="EMBL" id="CP031222">
    <property type="protein sequence ID" value="AXI01565.1"/>
    <property type="molecule type" value="Genomic_DNA"/>
</dbReference>
<gene>
    <name evidence="1" type="ORF">HYN46_00825</name>
</gene>
<accession>A0A345P2Q6</accession>
<dbReference type="Proteomes" id="UP000253940">
    <property type="component" value="Chromosome"/>
</dbReference>
<protein>
    <submittedName>
        <fullName evidence="1">DUF4393 domain-containing protein</fullName>
    </submittedName>
</protein>
<keyword evidence="2" id="KW-1185">Reference proteome</keyword>
<dbReference type="Gene3D" id="3.30.110.190">
    <property type="match status" value="1"/>
</dbReference>
<organism evidence="1 2">
    <name type="scientific">Aquirhabdus parva</name>
    <dbReference type="NCBI Taxonomy" id="2283318"/>
    <lineage>
        <taxon>Bacteria</taxon>
        <taxon>Pseudomonadati</taxon>
        <taxon>Pseudomonadota</taxon>
        <taxon>Gammaproteobacteria</taxon>
        <taxon>Moraxellales</taxon>
        <taxon>Moraxellaceae</taxon>
        <taxon>Aquirhabdus</taxon>
    </lineage>
</organism>
<dbReference type="Pfam" id="PF14337">
    <property type="entry name" value="Abi_alpha"/>
    <property type="match status" value="1"/>
</dbReference>